<dbReference type="PANTHER" id="PTHR48209">
    <property type="entry name" value="AGL056WP"/>
    <property type="match status" value="1"/>
</dbReference>
<evidence type="ECO:0000256" key="1">
    <source>
        <dbReference type="SAM" id="MobiDB-lite"/>
    </source>
</evidence>
<accession>A0A6C0LKY0</accession>
<feature type="region of interest" description="Disordered" evidence="1">
    <location>
        <begin position="255"/>
        <end position="367"/>
    </location>
</feature>
<reference evidence="2" key="1">
    <citation type="journal article" date="2020" name="Nature">
        <title>Giant virus diversity and host interactions through global metagenomics.</title>
        <authorList>
            <person name="Schulz F."/>
            <person name="Roux S."/>
            <person name="Paez-Espino D."/>
            <person name="Jungbluth S."/>
            <person name="Walsh D.A."/>
            <person name="Denef V.J."/>
            <person name="McMahon K.D."/>
            <person name="Konstantinidis K.T."/>
            <person name="Eloe-Fadrosh E.A."/>
            <person name="Kyrpides N.C."/>
            <person name="Woyke T."/>
        </authorList>
    </citation>
    <scope>NUCLEOTIDE SEQUENCE</scope>
    <source>
        <strain evidence="2">GVMAG-M-3300027963-21</strain>
    </source>
</reference>
<dbReference type="EMBL" id="MN740530">
    <property type="protein sequence ID" value="QHU31589.1"/>
    <property type="molecule type" value="Genomic_DNA"/>
</dbReference>
<evidence type="ECO:0000313" key="2">
    <source>
        <dbReference type="EMBL" id="QHU31589.1"/>
    </source>
</evidence>
<sequence>MNVLLAKNFDTEKLKYSELKIMKSGAKSVYINYNGNKVNLQTPVLNLPYGVNDNMQFIKKDDNRKEEERKYDVTASFKGMDENAKIKQFHDKMKELEQKIIDDAFKNRLVWLKNNYGGNKEVVANMFTPIVKHDKDKQTGEYANKYPPTFKAKIPYNSQENKFEFDCYDMDDNEINFNDIMLNLKGGKAQFIIQLSGIWFSAGMFGCSWKIVSAKFQQINTSKITFVQDSDDDNVAEGDDDDDISVDNDVIAKISQPQSQKKTLVEKPTHTVATPAPVATKPVPVHKPIPQEEEDDEEEADDDVEADEDVAGGGLENVNEEDEAEEEEADDSDEEEVKVVPVKVEPVKPAVAAAAEKPKKVAAKKAK</sequence>
<feature type="compositionally biased region" description="Acidic residues" evidence="1">
    <location>
        <begin position="318"/>
        <end position="336"/>
    </location>
</feature>
<proteinExistence type="predicted"/>
<feature type="compositionally biased region" description="Low complexity" evidence="1">
    <location>
        <begin position="339"/>
        <end position="355"/>
    </location>
</feature>
<dbReference type="AlphaFoldDB" id="A0A6C0LKY0"/>
<feature type="compositionally biased region" description="Low complexity" evidence="1">
    <location>
        <begin position="270"/>
        <end position="288"/>
    </location>
</feature>
<name>A0A6C0LKY0_9ZZZZ</name>
<dbReference type="PANTHER" id="PTHR48209:SF2">
    <property type="entry name" value="FI24008P1"/>
    <property type="match status" value="1"/>
</dbReference>
<feature type="compositionally biased region" description="Acidic residues" evidence="1">
    <location>
        <begin position="291"/>
        <end position="310"/>
    </location>
</feature>
<protein>
    <submittedName>
        <fullName evidence="2">Uncharacterized protein</fullName>
    </submittedName>
</protein>
<organism evidence="2">
    <name type="scientific">viral metagenome</name>
    <dbReference type="NCBI Taxonomy" id="1070528"/>
    <lineage>
        <taxon>unclassified sequences</taxon>
        <taxon>metagenomes</taxon>
        <taxon>organismal metagenomes</taxon>
    </lineage>
</organism>